<feature type="chain" id="PRO_5031251111" description="Invasion associated locus B (IalB) protein" evidence="1">
    <location>
        <begin position="28"/>
        <end position="174"/>
    </location>
</feature>
<accession>A0A7W6REQ0</accession>
<gene>
    <name evidence="2" type="ORF">GGD89_002816</name>
</gene>
<proteinExistence type="predicted"/>
<organism evidence="2 3">
    <name type="scientific">Roseospira visakhapatnamensis</name>
    <dbReference type="NCBI Taxonomy" id="390880"/>
    <lineage>
        <taxon>Bacteria</taxon>
        <taxon>Pseudomonadati</taxon>
        <taxon>Pseudomonadota</taxon>
        <taxon>Alphaproteobacteria</taxon>
        <taxon>Rhodospirillales</taxon>
        <taxon>Rhodospirillaceae</taxon>
        <taxon>Roseospira</taxon>
    </lineage>
</organism>
<dbReference type="InterPro" id="IPR010642">
    <property type="entry name" value="Invasion_prot_B"/>
</dbReference>
<dbReference type="Gene3D" id="2.60.40.1880">
    <property type="entry name" value="Invasion associated locus B (IalB) protein"/>
    <property type="match status" value="1"/>
</dbReference>
<comment type="caution">
    <text evidence="2">The sequence shown here is derived from an EMBL/GenBank/DDBJ whole genome shotgun (WGS) entry which is preliminary data.</text>
</comment>
<dbReference type="InterPro" id="IPR038696">
    <property type="entry name" value="IalB_sf"/>
</dbReference>
<keyword evidence="1" id="KW-0732">Signal</keyword>
<evidence type="ECO:0000313" key="2">
    <source>
        <dbReference type="EMBL" id="MBB4267175.1"/>
    </source>
</evidence>
<reference evidence="2 3" key="1">
    <citation type="submission" date="2020-08" db="EMBL/GenBank/DDBJ databases">
        <title>Genome sequencing of Purple Non-Sulfur Bacteria from various extreme environments.</title>
        <authorList>
            <person name="Mayer M."/>
        </authorList>
    </citation>
    <scope>NUCLEOTIDE SEQUENCE [LARGE SCALE GENOMIC DNA]</scope>
    <source>
        <strain evidence="2 3">JA131</strain>
    </source>
</reference>
<sequence>MFASMRGLFVLALVATVSAGSASLALAQDVKTIEKFKDWTAYTYEEQGSTVCYMASQPTKEEGNYSVRGDVYAIVSHRPKEGATNVVSFMAGYPFKDKSEVTVTIDGNTSFTLFTHEENAWAYDEDDARLVAAMRAGGRMVVKGTSTRGTLTTDTYSLMGFTNAHGAISKACGQ</sequence>
<dbReference type="EMBL" id="JACIGK010000022">
    <property type="protein sequence ID" value="MBB4267175.1"/>
    <property type="molecule type" value="Genomic_DNA"/>
</dbReference>
<keyword evidence="3" id="KW-1185">Reference proteome</keyword>
<dbReference type="RefSeq" id="WP_184046311.1">
    <property type="nucleotide sequence ID" value="NZ_JACIGK010000022.1"/>
</dbReference>
<protein>
    <recommendedName>
        <fullName evidence="4">Invasion associated locus B (IalB) protein</fullName>
    </recommendedName>
</protein>
<evidence type="ECO:0000256" key="1">
    <source>
        <dbReference type="SAM" id="SignalP"/>
    </source>
</evidence>
<evidence type="ECO:0000313" key="3">
    <source>
        <dbReference type="Proteomes" id="UP000554286"/>
    </source>
</evidence>
<dbReference type="Proteomes" id="UP000554286">
    <property type="component" value="Unassembled WGS sequence"/>
</dbReference>
<dbReference type="AlphaFoldDB" id="A0A7W6REQ0"/>
<name>A0A7W6REQ0_9PROT</name>
<feature type="signal peptide" evidence="1">
    <location>
        <begin position="1"/>
        <end position="27"/>
    </location>
</feature>
<evidence type="ECO:0008006" key="4">
    <source>
        <dbReference type="Google" id="ProtNLM"/>
    </source>
</evidence>
<dbReference type="Pfam" id="PF06776">
    <property type="entry name" value="IalB"/>
    <property type="match status" value="1"/>
</dbReference>